<feature type="domain" description="Cytochrome c" evidence="6">
    <location>
        <begin position="726"/>
        <end position="818"/>
    </location>
</feature>
<evidence type="ECO:0000256" key="1">
    <source>
        <dbReference type="ARBA" id="ARBA00022617"/>
    </source>
</evidence>
<dbReference type="Pfam" id="PF06537">
    <property type="entry name" value="DHOR"/>
    <property type="match status" value="2"/>
</dbReference>
<evidence type="ECO:0000259" key="6">
    <source>
        <dbReference type="PROSITE" id="PS51007"/>
    </source>
</evidence>
<proteinExistence type="predicted"/>
<dbReference type="Proteomes" id="UP000642829">
    <property type="component" value="Unassembled WGS sequence"/>
</dbReference>
<dbReference type="PROSITE" id="PS52005">
    <property type="entry name" value="CBM56"/>
    <property type="match status" value="1"/>
</dbReference>
<dbReference type="EMBL" id="BMXG01000013">
    <property type="protein sequence ID" value="GHC05115.1"/>
    <property type="molecule type" value="Genomic_DNA"/>
</dbReference>
<dbReference type="Pfam" id="PF22184">
    <property type="entry name" value="CBM_56"/>
    <property type="match status" value="1"/>
</dbReference>
<dbReference type="Gene3D" id="1.10.760.10">
    <property type="entry name" value="Cytochrome c-like domain"/>
    <property type="match status" value="1"/>
</dbReference>
<protein>
    <recommendedName>
        <fullName evidence="10">Thiol oxidoreductase</fullName>
    </recommendedName>
</protein>
<dbReference type="InterPro" id="IPR009056">
    <property type="entry name" value="Cyt_c-like_dom"/>
</dbReference>
<dbReference type="InterPro" id="IPR010538">
    <property type="entry name" value="DHOR"/>
</dbReference>
<name>A0A8J3GFC2_9BACT</name>
<dbReference type="PANTHER" id="PTHR30600">
    <property type="entry name" value="CYTOCHROME C PEROXIDASE-RELATED"/>
    <property type="match status" value="1"/>
</dbReference>
<evidence type="ECO:0000313" key="9">
    <source>
        <dbReference type="Proteomes" id="UP000642829"/>
    </source>
</evidence>
<dbReference type="RefSeq" id="WP_189515185.1">
    <property type="nucleotide sequence ID" value="NZ_BMXG01000013.1"/>
</dbReference>
<dbReference type="SUPFAM" id="SSF46626">
    <property type="entry name" value="Cytochrome c"/>
    <property type="match status" value="1"/>
</dbReference>
<keyword evidence="9" id="KW-1185">Reference proteome</keyword>
<dbReference type="GO" id="GO:0009055">
    <property type="term" value="F:electron transfer activity"/>
    <property type="evidence" value="ECO:0007669"/>
    <property type="project" value="InterPro"/>
</dbReference>
<feature type="domain" description="CBM56" evidence="7">
    <location>
        <begin position="98"/>
        <end position="186"/>
    </location>
</feature>
<feature type="compositionally biased region" description="Gly residues" evidence="5">
    <location>
        <begin position="190"/>
        <end position="203"/>
    </location>
</feature>
<evidence type="ECO:0000256" key="4">
    <source>
        <dbReference type="PROSITE-ProRule" id="PRU00433"/>
    </source>
</evidence>
<dbReference type="InterPro" id="IPR036909">
    <property type="entry name" value="Cyt_c-like_dom_sf"/>
</dbReference>
<feature type="domain" description="Cytochrome c" evidence="6">
    <location>
        <begin position="483"/>
        <end position="716"/>
    </location>
</feature>
<dbReference type="PROSITE" id="PS51007">
    <property type="entry name" value="CYTC"/>
    <property type="match status" value="2"/>
</dbReference>
<dbReference type="GO" id="GO:0004130">
    <property type="term" value="F:cytochrome-c peroxidase activity"/>
    <property type="evidence" value="ECO:0007669"/>
    <property type="project" value="TreeGrafter"/>
</dbReference>
<sequence length="858" mass="94986">MNRHLILLVTIGLAPMLAFAARIEFLENIHRIHWNAQADTVYLMEHSIDLSNWSAIGPVLLGNGEERTYDVPHTDPQLIFYRLLRIPADNFKSAASDNVRPNYVAWVSELADGTLRFEFYSLVPSDFADIHYSVNGGSQLNLRMSGNGPRWHYDTPPLADGDSVNFYFTYDREGPVEDTPSYQHIIAGDNSGGSGGGGSGGSGSEYEDVLPPPLSPASYSHGLDFASDQATIRIQPGIHPESMIVTFRRNGGPWQAQFMTKTNDEWRYSLTAEDGDLLEYYFYSITPDHIRSTTFSRSIGSTQSTEPPPLEILAAGRFRDRHENELRFDPYVENYFDRSYFGLTLLDYGDGVDVVFDPAEPMNFVDIKLYDLDETPHEERGIDVRADYAEGHRMIPVDGKFYWRIDAVTPGQFIDLEFTLQRTRTGQQYYTAIFRFFVGEGALTQRITDEVAWSGGATSVDVYSETQYSFAQAAHNALPETLDKFLAGKNVFDRVFDESQGLGPLYNAKSCIQCHANDGAAKPPTTINEMMNGMLFRVTKASPSGQIPHDDYGVQLQDRATTGNFPEGRGHVQYTNQAGAFGDGGAYSLAKPVYTFSGLQGPGFLTAITSPRVAPKIIGMGLLEAIPTSTLEGWEDPNDTNADGISGRINWVTDPETDQLAPGRFGWKAAQPSVSAQAGIALREDIGVSNPIYPDSGEELTDTDFDPLVHYTRLLGVPMRRNWDDPDVIAGEQLFSAMGCVACHVPTVTTTDDHPLSELSGQRIHPYTDLLLHDMGDGLADSLEEGDAAGTEWRTPPLWGIGRTEEVSSHSRYLHDGRARNLTEAILWHGGEGEASKEAFRTLPSAQRDQVIDFLRSL</sequence>
<evidence type="ECO:0000259" key="7">
    <source>
        <dbReference type="PROSITE" id="PS52005"/>
    </source>
</evidence>
<evidence type="ECO:0008006" key="10">
    <source>
        <dbReference type="Google" id="ProtNLM"/>
    </source>
</evidence>
<evidence type="ECO:0000313" key="8">
    <source>
        <dbReference type="EMBL" id="GHC05115.1"/>
    </source>
</evidence>
<keyword evidence="3 4" id="KW-0408">Iron</keyword>
<dbReference type="InterPro" id="IPR051395">
    <property type="entry name" value="Cytochrome_c_Peroxidase/MauG"/>
</dbReference>
<organism evidence="8 9">
    <name type="scientific">Cerasicoccus arenae</name>
    <dbReference type="NCBI Taxonomy" id="424488"/>
    <lineage>
        <taxon>Bacteria</taxon>
        <taxon>Pseudomonadati</taxon>
        <taxon>Verrucomicrobiota</taxon>
        <taxon>Opitutia</taxon>
        <taxon>Puniceicoccales</taxon>
        <taxon>Cerasicoccaceae</taxon>
        <taxon>Cerasicoccus</taxon>
    </lineage>
</organism>
<comment type="caution">
    <text evidence="8">The sequence shown here is derived from an EMBL/GenBank/DDBJ whole genome shotgun (WGS) entry which is preliminary data.</text>
</comment>
<reference evidence="8" key="1">
    <citation type="journal article" date="2014" name="Int. J. Syst. Evol. Microbiol.">
        <title>Complete genome sequence of Corynebacterium casei LMG S-19264T (=DSM 44701T), isolated from a smear-ripened cheese.</title>
        <authorList>
            <consortium name="US DOE Joint Genome Institute (JGI-PGF)"/>
            <person name="Walter F."/>
            <person name="Albersmeier A."/>
            <person name="Kalinowski J."/>
            <person name="Ruckert C."/>
        </authorList>
    </citation>
    <scope>NUCLEOTIDE SEQUENCE</scope>
    <source>
        <strain evidence="8">KCTC 12870</strain>
    </source>
</reference>
<dbReference type="PANTHER" id="PTHR30600:SF4">
    <property type="entry name" value="CYTOCHROME C DOMAIN-CONTAINING PROTEIN"/>
    <property type="match status" value="1"/>
</dbReference>
<gene>
    <name evidence="8" type="ORF">GCM10007047_22610</name>
</gene>
<dbReference type="GO" id="GO:0020037">
    <property type="term" value="F:heme binding"/>
    <property type="evidence" value="ECO:0007669"/>
    <property type="project" value="InterPro"/>
</dbReference>
<evidence type="ECO:0000256" key="5">
    <source>
        <dbReference type="SAM" id="MobiDB-lite"/>
    </source>
</evidence>
<accession>A0A8J3GFC2</accession>
<keyword evidence="1 4" id="KW-0349">Heme</keyword>
<dbReference type="GO" id="GO:0046872">
    <property type="term" value="F:metal ion binding"/>
    <property type="evidence" value="ECO:0007669"/>
    <property type="project" value="UniProtKB-KW"/>
</dbReference>
<dbReference type="AlphaFoldDB" id="A0A8J3GFC2"/>
<dbReference type="InterPro" id="IPR047569">
    <property type="entry name" value="CBM56"/>
</dbReference>
<keyword evidence="2 4" id="KW-0479">Metal-binding</keyword>
<reference evidence="8" key="2">
    <citation type="submission" date="2020-09" db="EMBL/GenBank/DDBJ databases">
        <authorList>
            <person name="Sun Q."/>
            <person name="Kim S."/>
        </authorList>
    </citation>
    <scope>NUCLEOTIDE SEQUENCE</scope>
    <source>
        <strain evidence="8">KCTC 12870</strain>
    </source>
</reference>
<dbReference type="GO" id="GO:0030246">
    <property type="term" value="F:carbohydrate binding"/>
    <property type="evidence" value="ECO:0007669"/>
    <property type="project" value="UniProtKB-UniRule"/>
</dbReference>
<evidence type="ECO:0000256" key="3">
    <source>
        <dbReference type="ARBA" id="ARBA00023004"/>
    </source>
</evidence>
<feature type="region of interest" description="Disordered" evidence="5">
    <location>
        <begin position="185"/>
        <end position="210"/>
    </location>
</feature>
<evidence type="ECO:0000256" key="2">
    <source>
        <dbReference type="ARBA" id="ARBA00022723"/>
    </source>
</evidence>